<dbReference type="InterPro" id="IPR006175">
    <property type="entry name" value="YjgF/YER057c/UK114"/>
</dbReference>
<accession>A0A7M1SVL8</accession>
<dbReference type="InterPro" id="IPR035959">
    <property type="entry name" value="RutC-like_sf"/>
</dbReference>
<sequence>MADKTSINPFNWHFADDQGVLVTAPSSWLFVSGQTAMSDDGEPQHPGDLRAQVELTLANVHRVLEAAGMTLSDVVQLNTHVTDVAAFQAGAGEVLDRAFAAASVSPPGVLSQVSALGHPDLLVEIDAIAVR</sequence>
<protein>
    <submittedName>
        <fullName evidence="1">RidA family protein</fullName>
    </submittedName>
</protein>
<dbReference type="SUPFAM" id="SSF55298">
    <property type="entry name" value="YjgF-like"/>
    <property type="match status" value="1"/>
</dbReference>
<dbReference type="Pfam" id="PF01042">
    <property type="entry name" value="Ribonuc_L-PSP"/>
    <property type="match status" value="1"/>
</dbReference>
<dbReference type="RefSeq" id="WP_193497474.1">
    <property type="nucleotide sequence ID" value="NZ_CP063169.1"/>
</dbReference>
<dbReference type="Proteomes" id="UP000593758">
    <property type="component" value="Chromosome"/>
</dbReference>
<dbReference type="KEGG" id="halt:IM660_00285"/>
<reference evidence="1 2" key="1">
    <citation type="submission" date="2020-10" db="EMBL/GenBank/DDBJ databases">
        <title>Haloactinobacterium sp. RN3S43, a bacterium isolated from saline soil.</title>
        <authorList>
            <person name="Sun J.-Q."/>
        </authorList>
    </citation>
    <scope>NUCLEOTIDE SEQUENCE [LARGE SCALE GENOMIC DNA]</scope>
    <source>
        <strain evidence="1 2">RN3S43</strain>
    </source>
</reference>
<name>A0A7M1SVL8_9MICO</name>
<dbReference type="PANTHER" id="PTHR43857">
    <property type="entry name" value="BLR7761 PROTEIN"/>
    <property type="match status" value="1"/>
</dbReference>
<keyword evidence="2" id="KW-1185">Reference proteome</keyword>
<dbReference type="PANTHER" id="PTHR43857:SF1">
    <property type="entry name" value="YJGH FAMILY PROTEIN"/>
    <property type="match status" value="1"/>
</dbReference>
<dbReference type="CDD" id="cd00448">
    <property type="entry name" value="YjgF_YER057c_UK114_family"/>
    <property type="match status" value="1"/>
</dbReference>
<dbReference type="Gene3D" id="3.30.1330.40">
    <property type="entry name" value="RutC-like"/>
    <property type="match status" value="1"/>
</dbReference>
<proteinExistence type="predicted"/>
<dbReference type="AlphaFoldDB" id="A0A7M1SVL8"/>
<dbReference type="EMBL" id="CP063169">
    <property type="protein sequence ID" value="QOR70802.1"/>
    <property type="molecule type" value="Genomic_DNA"/>
</dbReference>
<evidence type="ECO:0000313" key="2">
    <source>
        <dbReference type="Proteomes" id="UP000593758"/>
    </source>
</evidence>
<organism evidence="1 2">
    <name type="scientific">Ruania alkalisoli</name>
    <dbReference type="NCBI Taxonomy" id="2779775"/>
    <lineage>
        <taxon>Bacteria</taxon>
        <taxon>Bacillati</taxon>
        <taxon>Actinomycetota</taxon>
        <taxon>Actinomycetes</taxon>
        <taxon>Micrococcales</taxon>
        <taxon>Ruaniaceae</taxon>
        <taxon>Ruania</taxon>
    </lineage>
</organism>
<gene>
    <name evidence="1" type="ORF">IM660_00285</name>
</gene>
<evidence type="ECO:0000313" key="1">
    <source>
        <dbReference type="EMBL" id="QOR70802.1"/>
    </source>
</evidence>